<keyword evidence="15" id="KW-1185">Reference proteome</keyword>
<dbReference type="GO" id="GO:0005634">
    <property type="term" value="C:nucleus"/>
    <property type="evidence" value="ECO:0000318"/>
    <property type="project" value="GO_Central"/>
</dbReference>
<evidence type="ECO:0000256" key="1">
    <source>
        <dbReference type="ARBA" id="ARBA00004123"/>
    </source>
</evidence>
<evidence type="ECO:0000256" key="5">
    <source>
        <dbReference type="ARBA" id="ARBA00022679"/>
    </source>
</evidence>
<dbReference type="Gene3D" id="1.25.40.10">
    <property type="entry name" value="Tetratricopeptide repeat domain"/>
    <property type="match status" value="3"/>
</dbReference>
<feature type="repeat" description="PPR" evidence="9">
    <location>
        <begin position="490"/>
        <end position="524"/>
    </location>
</feature>
<evidence type="ECO:0008006" key="16">
    <source>
        <dbReference type="Google" id="ProtNLM"/>
    </source>
</evidence>
<keyword evidence="6" id="KW-0949">S-adenosyl-L-methionine</keyword>
<keyword evidence="8" id="KW-0539">Nucleus</keyword>
<dbReference type="SMART" id="SM00333">
    <property type="entry name" value="TUDOR"/>
    <property type="match status" value="1"/>
</dbReference>
<dbReference type="InterPro" id="IPR002885">
    <property type="entry name" value="PPR_rpt"/>
</dbReference>
<feature type="region of interest" description="Disordered" evidence="10">
    <location>
        <begin position="1"/>
        <end position="39"/>
    </location>
</feature>
<evidence type="ECO:0000313" key="15">
    <source>
        <dbReference type="Proteomes" id="UP000001514"/>
    </source>
</evidence>
<keyword evidence="3" id="KW-0158">Chromosome</keyword>
<dbReference type="InParanoid" id="D8TFC7"/>
<feature type="domain" description="SET" evidence="11">
    <location>
        <begin position="176"/>
        <end position="293"/>
    </location>
</feature>
<dbReference type="CDD" id="cd20404">
    <property type="entry name" value="Tudor_Agenet_AtEML-like"/>
    <property type="match status" value="1"/>
</dbReference>
<dbReference type="Gene3D" id="2.170.270.10">
    <property type="entry name" value="SET domain"/>
    <property type="match status" value="1"/>
</dbReference>
<organism evidence="15">
    <name type="scientific">Selaginella moellendorffii</name>
    <name type="common">Spikemoss</name>
    <dbReference type="NCBI Taxonomy" id="88036"/>
    <lineage>
        <taxon>Eukaryota</taxon>
        <taxon>Viridiplantae</taxon>
        <taxon>Streptophyta</taxon>
        <taxon>Embryophyta</taxon>
        <taxon>Tracheophyta</taxon>
        <taxon>Lycopodiopsida</taxon>
        <taxon>Selaginellales</taxon>
        <taxon>Selaginellaceae</taxon>
        <taxon>Selaginella</taxon>
    </lineage>
</organism>
<feature type="region of interest" description="Disordered" evidence="10">
    <location>
        <begin position="54"/>
        <end position="73"/>
    </location>
</feature>
<dbReference type="CDD" id="cd19175">
    <property type="entry name" value="SET_ASHR3-like"/>
    <property type="match status" value="1"/>
</dbReference>
<dbReference type="Pfam" id="PF00856">
    <property type="entry name" value="SET"/>
    <property type="match status" value="1"/>
</dbReference>
<dbReference type="InterPro" id="IPR006560">
    <property type="entry name" value="AWS_dom"/>
</dbReference>
<dbReference type="InterPro" id="IPR003616">
    <property type="entry name" value="Post-SET_dom"/>
</dbReference>
<keyword evidence="5" id="KW-0808">Transferase</keyword>
<keyword evidence="4" id="KW-0489">Methyltransferase</keyword>
<evidence type="ECO:0000259" key="13">
    <source>
        <dbReference type="PROSITE" id="PS51215"/>
    </source>
</evidence>
<evidence type="ECO:0000259" key="12">
    <source>
        <dbReference type="PROSITE" id="PS50868"/>
    </source>
</evidence>
<dbReference type="GO" id="GO:0046975">
    <property type="term" value="F:histone H3K36 methyltransferase activity"/>
    <property type="evidence" value="ECO:0000318"/>
    <property type="project" value="GO_Central"/>
</dbReference>
<reference evidence="14 15" key="1">
    <citation type="journal article" date="2011" name="Science">
        <title>The Selaginella genome identifies genetic changes associated with the evolution of vascular plants.</title>
        <authorList>
            <person name="Banks J.A."/>
            <person name="Nishiyama T."/>
            <person name="Hasebe M."/>
            <person name="Bowman J.L."/>
            <person name="Gribskov M."/>
            <person name="dePamphilis C."/>
            <person name="Albert V.A."/>
            <person name="Aono N."/>
            <person name="Aoyama T."/>
            <person name="Ambrose B.A."/>
            <person name="Ashton N.W."/>
            <person name="Axtell M.J."/>
            <person name="Barker E."/>
            <person name="Barker M.S."/>
            <person name="Bennetzen J.L."/>
            <person name="Bonawitz N.D."/>
            <person name="Chapple C."/>
            <person name="Cheng C."/>
            <person name="Correa L.G."/>
            <person name="Dacre M."/>
            <person name="DeBarry J."/>
            <person name="Dreyer I."/>
            <person name="Elias M."/>
            <person name="Engstrom E.M."/>
            <person name="Estelle M."/>
            <person name="Feng L."/>
            <person name="Finet C."/>
            <person name="Floyd S.K."/>
            <person name="Frommer W.B."/>
            <person name="Fujita T."/>
            <person name="Gramzow L."/>
            <person name="Gutensohn M."/>
            <person name="Harholt J."/>
            <person name="Hattori M."/>
            <person name="Heyl A."/>
            <person name="Hirai T."/>
            <person name="Hiwatashi Y."/>
            <person name="Ishikawa M."/>
            <person name="Iwata M."/>
            <person name="Karol K.G."/>
            <person name="Koehler B."/>
            <person name="Kolukisaoglu U."/>
            <person name="Kubo M."/>
            <person name="Kurata T."/>
            <person name="Lalonde S."/>
            <person name="Li K."/>
            <person name="Li Y."/>
            <person name="Litt A."/>
            <person name="Lyons E."/>
            <person name="Manning G."/>
            <person name="Maruyama T."/>
            <person name="Michael T.P."/>
            <person name="Mikami K."/>
            <person name="Miyazaki S."/>
            <person name="Morinaga S."/>
            <person name="Murata T."/>
            <person name="Mueller-Roeber B."/>
            <person name="Nelson D.R."/>
            <person name="Obara M."/>
            <person name="Oguri Y."/>
            <person name="Olmstead R.G."/>
            <person name="Onodera N."/>
            <person name="Petersen B.L."/>
            <person name="Pils B."/>
            <person name="Prigge M."/>
            <person name="Rensing S.A."/>
            <person name="Riano-Pachon D.M."/>
            <person name="Roberts A.W."/>
            <person name="Sato Y."/>
            <person name="Scheller H.V."/>
            <person name="Schulz B."/>
            <person name="Schulz C."/>
            <person name="Shakirov E.V."/>
            <person name="Shibagaki N."/>
            <person name="Shinohara N."/>
            <person name="Shippen D.E."/>
            <person name="Soerensen I."/>
            <person name="Sotooka R."/>
            <person name="Sugimoto N."/>
            <person name="Sugita M."/>
            <person name="Sumikawa N."/>
            <person name="Tanurdzic M."/>
            <person name="Theissen G."/>
            <person name="Ulvskov P."/>
            <person name="Wakazuki S."/>
            <person name="Weng J.K."/>
            <person name="Willats W.W."/>
            <person name="Wipf D."/>
            <person name="Wolf P.G."/>
            <person name="Yang L."/>
            <person name="Zimmer A.D."/>
            <person name="Zhu Q."/>
            <person name="Mitros T."/>
            <person name="Hellsten U."/>
            <person name="Loque D."/>
            <person name="Otillar R."/>
            <person name="Salamov A."/>
            <person name="Schmutz J."/>
            <person name="Shapiro H."/>
            <person name="Lindquist E."/>
            <person name="Lucas S."/>
            <person name="Rokhsar D."/>
            <person name="Grigoriev I.V."/>
        </authorList>
    </citation>
    <scope>NUCLEOTIDE SEQUENCE [LARGE SCALE GENOMIC DNA]</scope>
</reference>
<dbReference type="InterPro" id="IPR050777">
    <property type="entry name" value="SET2_Histone-Lys_MeTrsfase"/>
</dbReference>
<keyword evidence="7" id="KW-0677">Repeat</keyword>
<dbReference type="PROSITE" id="PS50280">
    <property type="entry name" value="SET"/>
    <property type="match status" value="1"/>
</dbReference>
<evidence type="ECO:0000256" key="4">
    <source>
        <dbReference type="ARBA" id="ARBA00022603"/>
    </source>
</evidence>
<dbReference type="InterPro" id="IPR025787">
    <property type="entry name" value="Hist-Lys_N-MeTrfase_SET2_plant"/>
</dbReference>
<dbReference type="InterPro" id="IPR001214">
    <property type="entry name" value="SET_dom"/>
</dbReference>
<dbReference type="PROSITE" id="PS51215">
    <property type="entry name" value="AWS"/>
    <property type="match status" value="1"/>
</dbReference>
<evidence type="ECO:0000256" key="7">
    <source>
        <dbReference type="ARBA" id="ARBA00022737"/>
    </source>
</evidence>
<dbReference type="KEGG" id="smo:SELMODRAFT_432224"/>
<evidence type="ECO:0000256" key="10">
    <source>
        <dbReference type="SAM" id="MobiDB-lite"/>
    </source>
</evidence>
<evidence type="ECO:0000259" key="11">
    <source>
        <dbReference type="PROSITE" id="PS50280"/>
    </source>
</evidence>
<dbReference type="PROSITE" id="PS51375">
    <property type="entry name" value="PPR"/>
    <property type="match status" value="2"/>
</dbReference>
<sequence>MANQERGLELGQRCDHQHSPLSAAAEDPEKDMAAGPRTKVYRRRFSSIRGIAVRPPVTRRRRDDQWSSSRRFREQTSDPKVAFECLPLRPCDFRLPSSWIKRLDQESPPYIHIRRNVYLTKKTPKVSKDDGMQCSCKGSKICSSDCICRLLYTSCSSSCACEGKCENLPFQKRDGRRLRLKETENCGWGLFADENIERGDFLIEYIGEVIDDKTCEERLWDLKERGENNFYLCEVGHDKVIDATFKGNMSRFINHSCNPNAQLRKWQCDGELRIGVFAVSRILKGQEITYDYKYIQFGTEQQCHCGSKNCKGILGGSRPTKLQNQNVQGEMVQEKMDAPETQNFSKPREFKQIISDAPCMEAVSPFAHSRNSVGHRVRVWWPLDQKYYSGRIIRYNASIGKHQILYDDGDEEEISLLEEKWSWEKKNAHLLLESLLKSATPSLAEVKEIQKSIGLSSSGSRLDNLLIRAYAHCGSLDGSRELFDGMRERTLFSWSIMVAAHAQRGHLEEASAIHEKMPAWNVVCWNAMLAPLADSGRLDFSARMFQAMPGRNAVSWTAAIAASARNGHLVWAMELFHKMPSTSEISWDSITRALALSGNLDDARLYFHRSPARMSFATWMAIFQACARSGELDHAKALFDQAIERNEDSWSAMLWGYATQGSLRDSVAVLEKMPVVGVVSCSSLVQCYTQNGYIREAKALFDGLPARSEDTWTALAVGYARTGHLGEAGILTDRMPQRNLVCMAAILQAHEGDLHAAKGIFVEMPEKNYTCWNTLLTAYASADLFECVERVFKKMPMHCEVPSTPRMHCGSLDTWSRILA</sequence>
<feature type="compositionally biased region" description="Basic and acidic residues" evidence="10">
    <location>
        <begin position="1"/>
        <end position="18"/>
    </location>
</feature>
<dbReference type="SMART" id="SM00508">
    <property type="entry name" value="PostSET"/>
    <property type="match status" value="1"/>
</dbReference>
<gene>
    <name evidence="14" type="ORF">SELMODRAFT_432224</name>
</gene>
<dbReference type="Pfam" id="PF21743">
    <property type="entry name" value="PTM_DIR17_Tudor"/>
    <property type="match status" value="1"/>
</dbReference>
<evidence type="ECO:0000256" key="6">
    <source>
        <dbReference type="ARBA" id="ARBA00022691"/>
    </source>
</evidence>
<feature type="compositionally biased region" description="Basic and acidic residues" evidence="10">
    <location>
        <begin position="61"/>
        <end position="73"/>
    </location>
</feature>
<dbReference type="NCBIfam" id="TIGR00756">
    <property type="entry name" value="PPR"/>
    <property type="match status" value="1"/>
</dbReference>
<proteinExistence type="predicted"/>
<evidence type="ECO:0000256" key="3">
    <source>
        <dbReference type="ARBA" id="ARBA00022454"/>
    </source>
</evidence>
<dbReference type="Proteomes" id="UP000001514">
    <property type="component" value="Unassembled WGS sequence"/>
</dbReference>
<evidence type="ECO:0000256" key="2">
    <source>
        <dbReference type="ARBA" id="ARBA00004286"/>
    </source>
</evidence>
<name>D8TFC7_SELML</name>
<dbReference type="InterPro" id="IPR002999">
    <property type="entry name" value="Tudor"/>
</dbReference>
<dbReference type="EMBL" id="GL377778">
    <property type="protein sequence ID" value="EFJ04637.1"/>
    <property type="molecule type" value="Genomic_DNA"/>
</dbReference>
<dbReference type="SUPFAM" id="SSF63748">
    <property type="entry name" value="Tudor/PWWP/MBT"/>
    <property type="match status" value="1"/>
</dbReference>
<dbReference type="PANTHER" id="PTHR22884">
    <property type="entry name" value="SET DOMAIN PROTEINS"/>
    <property type="match status" value="1"/>
</dbReference>
<dbReference type="InterPro" id="IPR011990">
    <property type="entry name" value="TPR-like_helical_dom_sf"/>
</dbReference>
<dbReference type="eggNOG" id="KOG1525">
    <property type="taxonomic scope" value="Eukaryota"/>
</dbReference>
<dbReference type="eggNOG" id="KOG4197">
    <property type="taxonomic scope" value="Eukaryota"/>
</dbReference>
<dbReference type="AlphaFoldDB" id="D8TFC7"/>
<dbReference type="PROSITE" id="PS50868">
    <property type="entry name" value="POST_SET"/>
    <property type="match status" value="1"/>
</dbReference>
<dbReference type="InterPro" id="IPR046341">
    <property type="entry name" value="SET_dom_sf"/>
</dbReference>
<dbReference type="GO" id="GO:0006355">
    <property type="term" value="P:regulation of DNA-templated transcription"/>
    <property type="evidence" value="ECO:0000318"/>
    <property type="project" value="GO_Central"/>
</dbReference>
<dbReference type="eggNOG" id="KOG1081">
    <property type="taxonomic scope" value="Eukaryota"/>
</dbReference>
<evidence type="ECO:0000256" key="8">
    <source>
        <dbReference type="ARBA" id="ARBA00023242"/>
    </source>
</evidence>
<dbReference type="GO" id="GO:0000785">
    <property type="term" value="C:chromatin"/>
    <property type="evidence" value="ECO:0000318"/>
    <property type="project" value="GO_Central"/>
</dbReference>
<accession>D8TFC7</accession>
<dbReference type="HOGENOM" id="CLU_344973_0_0_1"/>
<dbReference type="SMART" id="SM00317">
    <property type="entry name" value="SET"/>
    <property type="match status" value="1"/>
</dbReference>
<dbReference type="InterPro" id="IPR047365">
    <property type="entry name" value="Tudor_AtPTM-like"/>
</dbReference>
<dbReference type="SMART" id="SM00570">
    <property type="entry name" value="AWS"/>
    <property type="match status" value="1"/>
</dbReference>
<evidence type="ECO:0000256" key="9">
    <source>
        <dbReference type="PROSITE-ProRule" id="PRU00708"/>
    </source>
</evidence>
<dbReference type="Pfam" id="PF01535">
    <property type="entry name" value="PPR"/>
    <property type="match status" value="8"/>
</dbReference>
<dbReference type="Gene3D" id="2.30.30.140">
    <property type="match status" value="1"/>
</dbReference>
<dbReference type="GO" id="GO:0032259">
    <property type="term" value="P:methylation"/>
    <property type="evidence" value="ECO:0007669"/>
    <property type="project" value="UniProtKB-KW"/>
</dbReference>
<dbReference type="PROSITE" id="PS51578">
    <property type="entry name" value="SAM_MT43_SET2_2"/>
    <property type="match status" value="1"/>
</dbReference>
<dbReference type="Gramene" id="EFJ04637">
    <property type="protein sequence ID" value="EFJ04637"/>
    <property type="gene ID" value="SELMODRAFT_432224"/>
</dbReference>
<feature type="repeat" description="PPR" evidence="9">
    <location>
        <begin position="646"/>
        <end position="680"/>
    </location>
</feature>
<feature type="domain" description="Post-SET" evidence="12">
    <location>
        <begin position="299"/>
        <end position="315"/>
    </location>
</feature>
<dbReference type="STRING" id="88036.D8TFC7"/>
<feature type="domain" description="AWS" evidence="13">
    <location>
        <begin position="129"/>
        <end position="174"/>
    </location>
</feature>
<comment type="subcellular location">
    <subcellularLocation>
        <location evidence="2">Chromosome</location>
    </subcellularLocation>
    <subcellularLocation>
        <location evidence="1">Nucleus</location>
    </subcellularLocation>
</comment>
<protein>
    <recommendedName>
        <fullName evidence="16">Histone-lysine N-methyltransferase</fullName>
    </recommendedName>
</protein>
<dbReference type="SUPFAM" id="SSF82199">
    <property type="entry name" value="SET domain"/>
    <property type="match status" value="1"/>
</dbReference>
<dbReference type="InterPro" id="IPR047893">
    <property type="entry name" value="ASHR3-like_SET"/>
</dbReference>
<evidence type="ECO:0000313" key="14">
    <source>
        <dbReference type="EMBL" id="EFJ04637.1"/>
    </source>
</evidence>